<organism evidence="1 2">
    <name type="scientific">Burkholderia contaminans</name>
    <dbReference type="NCBI Taxonomy" id="488447"/>
    <lineage>
        <taxon>Bacteria</taxon>
        <taxon>Pseudomonadati</taxon>
        <taxon>Pseudomonadota</taxon>
        <taxon>Betaproteobacteria</taxon>
        <taxon>Burkholderiales</taxon>
        <taxon>Burkholderiaceae</taxon>
        <taxon>Burkholderia</taxon>
        <taxon>Burkholderia cepacia complex</taxon>
    </lineage>
</organism>
<evidence type="ECO:0000313" key="1">
    <source>
        <dbReference type="EMBL" id="RQT26069.1"/>
    </source>
</evidence>
<accession>A0A3N8S2D1</accession>
<dbReference type="EMBL" id="QTQX01000013">
    <property type="protein sequence ID" value="RQT26069.1"/>
    <property type="molecule type" value="Genomic_DNA"/>
</dbReference>
<protein>
    <submittedName>
        <fullName evidence="1">Uncharacterized protein</fullName>
    </submittedName>
</protein>
<dbReference type="AlphaFoldDB" id="A0A3N8S2D1"/>
<dbReference type="RefSeq" id="WP_124618535.1">
    <property type="nucleotide sequence ID" value="NZ_QTQX01000013.1"/>
</dbReference>
<evidence type="ECO:0000313" key="2">
    <source>
        <dbReference type="Proteomes" id="UP000269271"/>
    </source>
</evidence>
<comment type="caution">
    <text evidence="1">The sequence shown here is derived from an EMBL/GenBank/DDBJ whole genome shotgun (WGS) entry which is preliminary data.</text>
</comment>
<name>A0A3N8S2D1_9BURK</name>
<dbReference type="Proteomes" id="UP000269271">
    <property type="component" value="Unassembled WGS sequence"/>
</dbReference>
<reference evidence="1 2" key="1">
    <citation type="submission" date="2018-08" db="EMBL/GenBank/DDBJ databases">
        <title>Comparative analysis of Burkholderia isolates from Puerto Rico.</title>
        <authorList>
            <person name="Hall C."/>
            <person name="Sahl J."/>
            <person name="Wagner D."/>
        </authorList>
    </citation>
    <scope>NUCLEOTIDE SEQUENCE [LARGE SCALE GENOMIC DNA]</scope>
    <source>
        <strain evidence="1 2">Bp9001</strain>
    </source>
</reference>
<gene>
    <name evidence="1" type="ORF">DF037_20485</name>
</gene>
<proteinExistence type="predicted"/>
<sequence>MNPLAKIGVLALACAIAFGAGVYVDRQFVLASQAKQEMKVVAGVATGVAVAQTKSKTVESAVAVTADNIDQNKVAIRHRVAAQIKRAVASAPTPGEEAHETMRAACGGFYLDVGTVRMLNASRAGVAFHPTASGDEAGNAAPALCFTDFVDADQELTKLYLDLAQRHDALVDSVEQFQKEQRARLGVEETPREK</sequence>